<dbReference type="Proteomes" id="UP000054270">
    <property type="component" value="Unassembled WGS sequence"/>
</dbReference>
<evidence type="ECO:0000313" key="1">
    <source>
        <dbReference type="EMBL" id="KJA28360.1"/>
    </source>
</evidence>
<name>A0A0D2Q9L5_HYPSF</name>
<keyword evidence="2" id="KW-1185">Reference proteome</keyword>
<dbReference type="SUPFAM" id="SSF52047">
    <property type="entry name" value="RNI-like"/>
    <property type="match status" value="1"/>
</dbReference>
<dbReference type="AlphaFoldDB" id="A0A0D2Q9L5"/>
<proteinExistence type="predicted"/>
<protein>
    <recommendedName>
        <fullName evidence="3">F-box domain-containing protein</fullName>
    </recommendedName>
</protein>
<dbReference type="InterPro" id="IPR032675">
    <property type="entry name" value="LRR_dom_sf"/>
</dbReference>
<dbReference type="OrthoDB" id="3054030at2759"/>
<gene>
    <name evidence="1" type="ORF">HYPSUDRAFT_33720</name>
</gene>
<evidence type="ECO:0000313" key="2">
    <source>
        <dbReference type="Proteomes" id="UP000054270"/>
    </source>
</evidence>
<evidence type="ECO:0008006" key="3">
    <source>
        <dbReference type="Google" id="ProtNLM"/>
    </source>
</evidence>
<accession>A0A0D2Q9L5</accession>
<dbReference type="Gene3D" id="3.80.10.10">
    <property type="entry name" value="Ribonuclease Inhibitor"/>
    <property type="match status" value="1"/>
</dbReference>
<dbReference type="EMBL" id="KN817521">
    <property type="protein sequence ID" value="KJA28360.1"/>
    <property type="molecule type" value="Genomic_DNA"/>
</dbReference>
<sequence length="571" mass="63553">MEQTLTVAIDQLPYELLSHIFDRPDVSNETLFSMSLTCKRMHYFLLPIFLARFEILNPTERSEVVFRNTSPGTVDALSGLKASLFVSSIKQLVCRFEFAPDTANYRMVIHHTRRLYDLVSTLTAVENVKFIMGNDQCGCCSASLSGELLDAALIDWSTTIGRTWSKIIEKKCVSLTIIGGRYMGHTYTFNAGRNIGKQKASFMGIKNILSNKRSDATLRQEEDIIDLLQSKNWRFQRAIGYGTTIILTPLYSPAKEHAVLRCLTLSSIILMVPPLLHWAISVLRLPSVEALHIKNVSVNRKCWHAVFSVISQHAPHLKEIRLSCIRQLVPADLLHFLSKLPNLEALHLGRSVECVDAFNLGAFSDFPRLQMLHAPAGWVLKLLVAQRKGLESLKKLSIVYNMRNDGLSHWIQRSSLPSIPVLLKEQHRSLSISLRIHLGSTPGWRMTDDVESVAEDELTLDQPGLGDVTGLVLVFDELLDEDDIPLAGVLPKWLSLFFGLRYLAIKTSHPLANTQASELVVTDLVVGMLKEGGLAEIASVEVNDVMVTSDGVVGRGGAKVSVQDDVRNSPP</sequence>
<dbReference type="OMA" id="KEWSECI"/>
<reference evidence="2" key="1">
    <citation type="submission" date="2014-04" db="EMBL/GenBank/DDBJ databases">
        <title>Evolutionary Origins and Diversification of the Mycorrhizal Mutualists.</title>
        <authorList>
            <consortium name="DOE Joint Genome Institute"/>
            <consortium name="Mycorrhizal Genomics Consortium"/>
            <person name="Kohler A."/>
            <person name="Kuo A."/>
            <person name="Nagy L.G."/>
            <person name="Floudas D."/>
            <person name="Copeland A."/>
            <person name="Barry K.W."/>
            <person name="Cichocki N."/>
            <person name="Veneault-Fourrey C."/>
            <person name="LaButti K."/>
            <person name="Lindquist E.A."/>
            <person name="Lipzen A."/>
            <person name="Lundell T."/>
            <person name="Morin E."/>
            <person name="Murat C."/>
            <person name="Riley R."/>
            <person name="Ohm R."/>
            <person name="Sun H."/>
            <person name="Tunlid A."/>
            <person name="Henrissat B."/>
            <person name="Grigoriev I.V."/>
            <person name="Hibbett D.S."/>
            <person name="Martin F."/>
        </authorList>
    </citation>
    <scope>NUCLEOTIDE SEQUENCE [LARGE SCALE GENOMIC DNA]</scope>
    <source>
        <strain evidence="2">FD-334 SS-4</strain>
    </source>
</reference>
<organism evidence="1 2">
    <name type="scientific">Hypholoma sublateritium (strain FD-334 SS-4)</name>
    <dbReference type="NCBI Taxonomy" id="945553"/>
    <lineage>
        <taxon>Eukaryota</taxon>
        <taxon>Fungi</taxon>
        <taxon>Dikarya</taxon>
        <taxon>Basidiomycota</taxon>
        <taxon>Agaricomycotina</taxon>
        <taxon>Agaricomycetes</taxon>
        <taxon>Agaricomycetidae</taxon>
        <taxon>Agaricales</taxon>
        <taxon>Agaricineae</taxon>
        <taxon>Strophariaceae</taxon>
        <taxon>Hypholoma</taxon>
    </lineage>
</organism>
<dbReference type="CDD" id="cd09917">
    <property type="entry name" value="F-box_SF"/>
    <property type="match status" value="1"/>
</dbReference>